<dbReference type="AlphaFoldDB" id="A0A6J7AZY5"/>
<dbReference type="PANTHER" id="PTHR36933:SF1">
    <property type="entry name" value="SLL0788 PROTEIN"/>
    <property type="match status" value="1"/>
</dbReference>
<dbReference type="EMBL" id="CAEZYI010000011">
    <property type="protein sequence ID" value="CAB4715385.1"/>
    <property type="molecule type" value="Genomic_DNA"/>
</dbReference>
<feature type="domain" description="DUF305" evidence="2">
    <location>
        <begin position="58"/>
        <end position="197"/>
    </location>
</feature>
<accession>A0A6J7AZY5</accession>
<dbReference type="PANTHER" id="PTHR36933">
    <property type="entry name" value="SLL0788 PROTEIN"/>
    <property type="match status" value="1"/>
</dbReference>
<keyword evidence="1" id="KW-0812">Transmembrane</keyword>
<protein>
    <submittedName>
        <fullName evidence="5">Unannotated protein</fullName>
    </submittedName>
</protein>
<evidence type="ECO:0000313" key="7">
    <source>
        <dbReference type="EMBL" id="CAB5073348.1"/>
    </source>
</evidence>
<sequence length="204" mass="22166">MQITIDKKSGIFLIIIVALLAVIMGMGMARNGDHGSSGMHEMMDSHEKEASLQLSGADVMFLQMMIPHHQQAIDISQLALSKSKDPELLGLATSIRDGQSAEIVQMKSWLNAANADLDMGHSMGDTMGGMLTDAELAELKAATGRSFDLLWLKGMTNHHAGALHMTTMIEDASNAEIKLFGENIVITQTAQNKQMSLMITRLKN</sequence>
<dbReference type="Pfam" id="PF03713">
    <property type="entry name" value="DUF305"/>
    <property type="match status" value="1"/>
</dbReference>
<gene>
    <name evidence="3" type="ORF">UFOPK2662_00350</name>
    <name evidence="4" type="ORF">UFOPK2942_01091</name>
    <name evidence="5" type="ORF">UFOPK3232_00537</name>
    <name evidence="6" type="ORF">UFOPK4242_01032</name>
    <name evidence="7" type="ORF">UFOPK4382_00452</name>
</gene>
<dbReference type="EMBL" id="CAFARE010000014">
    <property type="protein sequence ID" value="CAB4838410.1"/>
    <property type="molecule type" value="Genomic_DNA"/>
</dbReference>
<dbReference type="Gene3D" id="1.20.1260.10">
    <property type="match status" value="1"/>
</dbReference>
<dbReference type="EMBL" id="CAFBRA010000020">
    <property type="protein sequence ID" value="CAB5073348.1"/>
    <property type="molecule type" value="Genomic_DNA"/>
</dbReference>
<evidence type="ECO:0000313" key="4">
    <source>
        <dbReference type="EMBL" id="CAB4786443.1"/>
    </source>
</evidence>
<reference evidence="5" key="1">
    <citation type="submission" date="2020-05" db="EMBL/GenBank/DDBJ databases">
        <authorList>
            <person name="Chiriac C."/>
            <person name="Salcher M."/>
            <person name="Ghai R."/>
            <person name="Kavagutti S V."/>
        </authorList>
    </citation>
    <scope>NUCLEOTIDE SEQUENCE</scope>
</reference>
<evidence type="ECO:0000313" key="5">
    <source>
        <dbReference type="EMBL" id="CAB4838410.1"/>
    </source>
</evidence>
<keyword evidence="1" id="KW-0472">Membrane</keyword>
<evidence type="ECO:0000259" key="2">
    <source>
        <dbReference type="Pfam" id="PF03713"/>
    </source>
</evidence>
<dbReference type="EMBL" id="CAFAAA010000045">
    <property type="protein sequence ID" value="CAB4786443.1"/>
    <property type="molecule type" value="Genomic_DNA"/>
</dbReference>
<evidence type="ECO:0000313" key="6">
    <source>
        <dbReference type="EMBL" id="CAB5043353.1"/>
    </source>
</evidence>
<name>A0A6J7AZY5_9ZZZZ</name>
<dbReference type="EMBL" id="CAFBQC010000058">
    <property type="protein sequence ID" value="CAB5043353.1"/>
    <property type="molecule type" value="Genomic_DNA"/>
</dbReference>
<proteinExistence type="predicted"/>
<dbReference type="InterPro" id="IPR005183">
    <property type="entry name" value="DUF305_CopM-like"/>
</dbReference>
<evidence type="ECO:0000256" key="1">
    <source>
        <dbReference type="SAM" id="Phobius"/>
    </source>
</evidence>
<organism evidence="5">
    <name type="scientific">freshwater metagenome</name>
    <dbReference type="NCBI Taxonomy" id="449393"/>
    <lineage>
        <taxon>unclassified sequences</taxon>
        <taxon>metagenomes</taxon>
        <taxon>ecological metagenomes</taxon>
    </lineage>
</organism>
<keyword evidence="1" id="KW-1133">Transmembrane helix</keyword>
<feature type="transmembrane region" description="Helical" evidence="1">
    <location>
        <begin position="12"/>
        <end position="29"/>
    </location>
</feature>
<evidence type="ECO:0000313" key="3">
    <source>
        <dbReference type="EMBL" id="CAB4715385.1"/>
    </source>
</evidence>
<dbReference type="InterPro" id="IPR012347">
    <property type="entry name" value="Ferritin-like"/>
</dbReference>